<dbReference type="Proteomes" id="UP001607303">
    <property type="component" value="Unassembled WGS sequence"/>
</dbReference>
<dbReference type="EMBL" id="JAYRBN010000050">
    <property type="protein sequence ID" value="KAL2745040.1"/>
    <property type="molecule type" value="Genomic_DNA"/>
</dbReference>
<name>A0ABD2CIX8_VESMC</name>
<evidence type="ECO:0000313" key="1">
    <source>
        <dbReference type="EMBL" id="KAL2745040.1"/>
    </source>
</evidence>
<accession>A0ABD2CIX8</accession>
<dbReference type="AlphaFoldDB" id="A0ABD2CIX8"/>
<sequence length="129" mass="15394">MPCLDRTRPDSCREEGILRLTRCKDDEWREVVPRSISPIVPRLFTNTFHYKTSQILRIVYDFDAARYRFVVNPRTIVRGAFALLPKNWRNHQHFHKARFYATLTNFAKILVIDWFLITPNGHAEFPVYL</sequence>
<gene>
    <name evidence="1" type="ORF">V1477_007582</name>
</gene>
<keyword evidence="2" id="KW-1185">Reference proteome</keyword>
<comment type="caution">
    <text evidence="1">The sequence shown here is derived from an EMBL/GenBank/DDBJ whole genome shotgun (WGS) entry which is preliminary data.</text>
</comment>
<reference evidence="1 2" key="1">
    <citation type="journal article" date="2024" name="Ann. Entomol. Soc. Am.">
        <title>Genomic analyses of the southern and eastern yellowjacket wasps (Hymenoptera: Vespidae) reveal evolutionary signatures of social life.</title>
        <authorList>
            <person name="Catto M.A."/>
            <person name="Caine P.B."/>
            <person name="Orr S.E."/>
            <person name="Hunt B.G."/>
            <person name="Goodisman M.A.D."/>
        </authorList>
    </citation>
    <scope>NUCLEOTIDE SEQUENCE [LARGE SCALE GENOMIC DNA]</scope>
    <source>
        <strain evidence="1">232</strain>
        <tissue evidence="1">Head and thorax</tissue>
    </source>
</reference>
<protein>
    <submittedName>
        <fullName evidence="1">Uncharacterized protein</fullName>
    </submittedName>
</protein>
<proteinExistence type="predicted"/>
<organism evidence="1 2">
    <name type="scientific">Vespula maculifrons</name>
    <name type="common">Eastern yellow jacket</name>
    <name type="synonym">Wasp</name>
    <dbReference type="NCBI Taxonomy" id="7453"/>
    <lineage>
        <taxon>Eukaryota</taxon>
        <taxon>Metazoa</taxon>
        <taxon>Ecdysozoa</taxon>
        <taxon>Arthropoda</taxon>
        <taxon>Hexapoda</taxon>
        <taxon>Insecta</taxon>
        <taxon>Pterygota</taxon>
        <taxon>Neoptera</taxon>
        <taxon>Endopterygota</taxon>
        <taxon>Hymenoptera</taxon>
        <taxon>Apocrita</taxon>
        <taxon>Aculeata</taxon>
        <taxon>Vespoidea</taxon>
        <taxon>Vespidae</taxon>
        <taxon>Vespinae</taxon>
        <taxon>Vespula</taxon>
    </lineage>
</organism>
<evidence type="ECO:0000313" key="2">
    <source>
        <dbReference type="Proteomes" id="UP001607303"/>
    </source>
</evidence>